<name>A0A011MCQ6_9PROT</name>
<evidence type="ECO:0000313" key="2">
    <source>
        <dbReference type="EMBL" id="EXI67508.1"/>
    </source>
</evidence>
<evidence type="ECO:0000256" key="1">
    <source>
        <dbReference type="ARBA" id="ARBA00006018"/>
    </source>
</evidence>
<gene>
    <name evidence="2" type="ORF">AW08_02064</name>
</gene>
<dbReference type="AlphaFoldDB" id="A0A011MCQ6"/>
<comment type="caution">
    <text evidence="2">The sequence shown here is derived from an EMBL/GenBank/DDBJ whole genome shotgun (WGS) entry which is preliminary data.</text>
</comment>
<evidence type="ECO:0000313" key="3">
    <source>
        <dbReference type="Proteomes" id="UP000020218"/>
    </source>
</evidence>
<dbReference type="Gene3D" id="2.30.30.140">
    <property type="match status" value="1"/>
</dbReference>
<dbReference type="PATRIC" id="fig|1454001.3.peg.2111"/>
<dbReference type="Proteomes" id="UP000020218">
    <property type="component" value="Unassembled WGS sequence"/>
</dbReference>
<comment type="similarity">
    <text evidence="1">Belongs to the HupF/HypC family.</text>
</comment>
<dbReference type="STRING" id="1454001.AW08_02064"/>
<reference evidence="2" key="1">
    <citation type="submission" date="2014-02" db="EMBL/GenBank/DDBJ databases">
        <title>Expanding our view of genomic diversity in Candidatus Accumulibacter clades.</title>
        <authorList>
            <person name="Skennerton C.T."/>
            <person name="Barr J.J."/>
            <person name="Slater F.R."/>
            <person name="Bond P.L."/>
            <person name="Tyson G.W."/>
        </authorList>
    </citation>
    <scope>NUCLEOTIDE SEQUENCE [LARGE SCALE GENOMIC DNA]</scope>
</reference>
<dbReference type="InterPro" id="IPR001109">
    <property type="entry name" value="Hydrogenase_HupF/HypC"/>
</dbReference>
<dbReference type="Pfam" id="PF01455">
    <property type="entry name" value="HupF_HypC"/>
    <property type="match status" value="1"/>
</dbReference>
<accession>A0A011MCQ6</accession>
<protein>
    <submittedName>
        <fullName evidence="2">Hydrogenase assembly chaperone HypC/HupF</fullName>
    </submittedName>
</protein>
<sequence length="102" mass="11276">MCLSLPMQVVAHADPTGEVAIVERRDGEELRRERVNMLLLGRQAIGTWVLVSLGLAREVVDDDQRALIEDALSAVQAVRSGSYDAERHFGDLLHARSQRDGP</sequence>
<proteinExistence type="inferred from homology"/>
<organism evidence="2 3">
    <name type="scientific">Candidatus Accumulibacter adjunctus</name>
    <dbReference type="NCBI Taxonomy" id="1454001"/>
    <lineage>
        <taxon>Bacteria</taxon>
        <taxon>Pseudomonadati</taxon>
        <taxon>Pseudomonadota</taxon>
        <taxon>Betaproteobacteria</taxon>
        <taxon>Candidatus Accumulibacter</taxon>
    </lineage>
</organism>
<keyword evidence="3" id="KW-1185">Reference proteome</keyword>
<dbReference type="EMBL" id="JFAX01000010">
    <property type="protein sequence ID" value="EXI67508.1"/>
    <property type="molecule type" value="Genomic_DNA"/>
</dbReference>
<dbReference type="NCBIfam" id="TIGR00074">
    <property type="entry name" value="hypC_hupF"/>
    <property type="match status" value="1"/>
</dbReference>
<dbReference type="SUPFAM" id="SSF159127">
    <property type="entry name" value="HupF/HypC-like"/>
    <property type="match status" value="1"/>
</dbReference>